<evidence type="ECO:0000256" key="1">
    <source>
        <dbReference type="SAM" id="Phobius"/>
    </source>
</evidence>
<keyword evidence="1" id="KW-0472">Membrane</keyword>
<keyword evidence="1" id="KW-1133">Transmembrane helix</keyword>
<name>X1D0Y0_9ZZZZ</name>
<feature type="transmembrane region" description="Helical" evidence="1">
    <location>
        <begin position="52"/>
        <end position="76"/>
    </location>
</feature>
<feature type="transmembrane region" description="Helical" evidence="1">
    <location>
        <begin position="9"/>
        <end position="32"/>
    </location>
</feature>
<evidence type="ECO:0000313" key="3">
    <source>
        <dbReference type="EMBL" id="GAH14451.1"/>
    </source>
</evidence>
<keyword evidence="1" id="KW-0812">Transmembrane</keyword>
<evidence type="ECO:0000259" key="2">
    <source>
        <dbReference type="Pfam" id="PF21742"/>
    </source>
</evidence>
<accession>X1D0Y0</accession>
<comment type="caution">
    <text evidence="3">The sequence shown here is derived from an EMBL/GenBank/DDBJ whole genome shotgun (WGS) entry which is preliminary data.</text>
</comment>
<dbReference type="AlphaFoldDB" id="X1D0Y0"/>
<feature type="non-terminal residue" evidence="3">
    <location>
        <position position="78"/>
    </location>
</feature>
<gene>
    <name evidence="3" type="ORF">S01H4_60185</name>
</gene>
<dbReference type="Pfam" id="PF21742">
    <property type="entry name" value="DUF6868"/>
    <property type="match status" value="1"/>
</dbReference>
<dbReference type="InterPro" id="IPR049220">
    <property type="entry name" value="DUF6868"/>
</dbReference>
<reference evidence="3" key="1">
    <citation type="journal article" date="2014" name="Front. Microbiol.">
        <title>High frequency of phylogenetically diverse reductive dehalogenase-homologous genes in deep subseafloor sedimentary metagenomes.</title>
        <authorList>
            <person name="Kawai M."/>
            <person name="Futagami T."/>
            <person name="Toyoda A."/>
            <person name="Takaki Y."/>
            <person name="Nishi S."/>
            <person name="Hori S."/>
            <person name="Arai W."/>
            <person name="Tsubouchi T."/>
            <person name="Morono Y."/>
            <person name="Uchiyama I."/>
            <person name="Ito T."/>
            <person name="Fujiyama A."/>
            <person name="Inagaki F."/>
            <person name="Takami H."/>
        </authorList>
    </citation>
    <scope>NUCLEOTIDE SEQUENCE</scope>
    <source>
        <strain evidence="3">Expedition CK06-06</strain>
    </source>
</reference>
<dbReference type="EMBL" id="BART01035433">
    <property type="protein sequence ID" value="GAH14451.1"/>
    <property type="molecule type" value="Genomic_DNA"/>
</dbReference>
<proteinExistence type="predicted"/>
<sequence length="78" mass="9160">MTLESIRAALAWCTVINLGLLIGWWLLFTLAHDWIYRVHGKWFNLSRERFDTIHYAGMALFKIGILLLNLVPYLSLRI</sequence>
<feature type="domain" description="DUF6868" evidence="2">
    <location>
        <begin position="1"/>
        <end position="78"/>
    </location>
</feature>
<protein>
    <recommendedName>
        <fullName evidence="2">DUF6868 domain-containing protein</fullName>
    </recommendedName>
</protein>
<organism evidence="3">
    <name type="scientific">marine sediment metagenome</name>
    <dbReference type="NCBI Taxonomy" id="412755"/>
    <lineage>
        <taxon>unclassified sequences</taxon>
        <taxon>metagenomes</taxon>
        <taxon>ecological metagenomes</taxon>
    </lineage>
</organism>